<dbReference type="InterPro" id="IPR036396">
    <property type="entry name" value="Cyt_P450_sf"/>
</dbReference>
<evidence type="ECO:0000256" key="2">
    <source>
        <dbReference type="ARBA" id="ARBA00004174"/>
    </source>
</evidence>
<dbReference type="PANTHER" id="PTHR24300:SF84">
    <property type="entry name" value="CYTOCHROME P450, FAMILY 2, SUBFAMILY T, POLYPEPTIDE 4"/>
    <property type="match status" value="1"/>
</dbReference>
<evidence type="ECO:0000313" key="15">
    <source>
        <dbReference type="RefSeq" id="XP_054855142.1"/>
    </source>
</evidence>
<dbReference type="RefSeq" id="XP_054855142.1">
    <property type="nucleotide sequence ID" value="XM_054999167.1"/>
</dbReference>
<keyword evidence="14" id="KW-1185">Reference proteome</keyword>
<keyword evidence="12" id="KW-0472">Membrane</keyword>
<keyword evidence="13" id="KW-0732">Signal</keyword>
<dbReference type="Gene3D" id="1.10.630.10">
    <property type="entry name" value="Cytochrome P450"/>
    <property type="match status" value="1"/>
</dbReference>
<dbReference type="SUPFAM" id="SSF48264">
    <property type="entry name" value="Cytochrome P450"/>
    <property type="match status" value="1"/>
</dbReference>
<organism evidence="14 15">
    <name type="scientific">Eublepharis macularius</name>
    <name type="common">Leopard gecko</name>
    <name type="synonym">Cyrtodactylus macularius</name>
    <dbReference type="NCBI Taxonomy" id="481883"/>
    <lineage>
        <taxon>Eukaryota</taxon>
        <taxon>Metazoa</taxon>
        <taxon>Chordata</taxon>
        <taxon>Craniata</taxon>
        <taxon>Vertebrata</taxon>
        <taxon>Euteleostomi</taxon>
        <taxon>Lepidosauria</taxon>
        <taxon>Squamata</taxon>
        <taxon>Bifurcata</taxon>
        <taxon>Gekkota</taxon>
        <taxon>Eublepharidae</taxon>
        <taxon>Eublepharinae</taxon>
        <taxon>Eublepharis</taxon>
    </lineage>
</organism>
<keyword evidence="10" id="KW-0408">Iron</keyword>
<dbReference type="Pfam" id="PF00067">
    <property type="entry name" value="p450"/>
    <property type="match status" value="2"/>
</dbReference>
<keyword evidence="11" id="KW-0503">Monooxygenase</keyword>
<dbReference type="PRINTS" id="PR00385">
    <property type="entry name" value="P450"/>
</dbReference>
<keyword evidence="5" id="KW-0349">Heme</keyword>
<evidence type="ECO:0000256" key="8">
    <source>
        <dbReference type="ARBA" id="ARBA00022848"/>
    </source>
</evidence>
<dbReference type="Proteomes" id="UP001190640">
    <property type="component" value="Chromosome 15"/>
</dbReference>
<evidence type="ECO:0000313" key="14">
    <source>
        <dbReference type="Proteomes" id="UP001190640"/>
    </source>
</evidence>
<dbReference type="GO" id="GO:0006805">
    <property type="term" value="P:xenobiotic metabolic process"/>
    <property type="evidence" value="ECO:0007669"/>
    <property type="project" value="TreeGrafter"/>
</dbReference>
<dbReference type="GO" id="GO:0016712">
    <property type="term" value="F:oxidoreductase activity, acting on paired donors, with incorporation or reduction of molecular oxygen, reduced flavin or flavoprotein as one donor, and incorporation of one atom of oxygen"/>
    <property type="evidence" value="ECO:0007669"/>
    <property type="project" value="TreeGrafter"/>
</dbReference>
<keyword evidence="8" id="KW-0492">Microsome</keyword>
<dbReference type="InterPro" id="IPR001128">
    <property type="entry name" value="Cyt_P450"/>
</dbReference>
<dbReference type="CDD" id="cd11026">
    <property type="entry name" value="CYP2"/>
    <property type="match status" value="1"/>
</dbReference>
<evidence type="ECO:0000256" key="6">
    <source>
        <dbReference type="ARBA" id="ARBA00022723"/>
    </source>
</evidence>
<evidence type="ECO:0000256" key="13">
    <source>
        <dbReference type="SAM" id="SignalP"/>
    </source>
</evidence>
<gene>
    <name evidence="15" type="primary">LOC129343135</name>
</gene>
<keyword evidence="7" id="KW-0256">Endoplasmic reticulum</keyword>
<dbReference type="InterPro" id="IPR050182">
    <property type="entry name" value="Cytochrome_P450_fam2"/>
</dbReference>
<keyword evidence="9" id="KW-0560">Oxidoreductase</keyword>
<keyword evidence="6" id="KW-0479">Metal-binding</keyword>
<dbReference type="GO" id="GO:0005506">
    <property type="term" value="F:iron ion binding"/>
    <property type="evidence" value="ECO:0007669"/>
    <property type="project" value="InterPro"/>
</dbReference>
<dbReference type="GO" id="GO:0019373">
    <property type="term" value="P:epoxygenase P450 pathway"/>
    <property type="evidence" value="ECO:0007669"/>
    <property type="project" value="TreeGrafter"/>
</dbReference>
<accession>A0AA97KEY7</accession>
<dbReference type="PRINTS" id="PR00463">
    <property type="entry name" value="EP450I"/>
</dbReference>
<comment type="similarity">
    <text evidence="4">Belongs to the cytochrome P450 family.</text>
</comment>
<evidence type="ECO:0000256" key="11">
    <source>
        <dbReference type="ARBA" id="ARBA00023033"/>
    </source>
</evidence>
<comment type="subcellular location">
    <subcellularLocation>
        <location evidence="3">Endoplasmic reticulum membrane</location>
        <topology evidence="3">Peripheral membrane protein</topology>
    </subcellularLocation>
    <subcellularLocation>
        <location evidence="2">Microsome membrane</location>
        <topology evidence="2">Peripheral membrane protein</topology>
    </subcellularLocation>
</comment>
<evidence type="ECO:0000256" key="3">
    <source>
        <dbReference type="ARBA" id="ARBA00004406"/>
    </source>
</evidence>
<dbReference type="AlphaFoldDB" id="A0AA97KEY7"/>
<reference evidence="15" key="1">
    <citation type="submission" date="2025-08" db="UniProtKB">
        <authorList>
            <consortium name="RefSeq"/>
        </authorList>
    </citation>
    <scope>IDENTIFICATION</scope>
    <source>
        <tissue evidence="15">Blood</tissue>
    </source>
</reference>
<evidence type="ECO:0000256" key="9">
    <source>
        <dbReference type="ARBA" id="ARBA00023002"/>
    </source>
</evidence>
<evidence type="ECO:0000256" key="4">
    <source>
        <dbReference type="ARBA" id="ARBA00010617"/>
    </source>
</evidence>
<feature type="chain" id="PRO_5041672901" evidence="13">
    <location>
        <begin position="27"/>
        <end position="520"/>
    </location>
</feature>
<feature type="signal peptide" evidence="13">
    <location>
        <begin position="1"/>
        <end position="26"/>
    </location>
</feature>
<evidence type="ECO:0000256" key="12">
    <source>
        <dbReference type="ARBA" id="ARBA00023136"/>
    </source>
</evidence>
<dbReference type="KEGG" id="emc:129343135"/>
<dbReference type="FunFam" id="1.10.630.10:FF:000238">
    <property type="entry name" value="Cytochrome P450 2A6"/>
    <property type="match status" value="1"/>
</dbReference>
<evidence type="ECO:0000256" key="1">
    <source>
        <dbReference type="ARBA" id="ARBA00001971"/>
    </source>
</evidence>
<dbReference type="GO" id="GO:0005789">
    <property type="term" value="C:endoplasmic reticulum membrane"/>
    <property type="evidence" value="ECO:0007669"/>
    <property type="project" value="UniProtKB-SubCell"/>
</dbReference>
<evidence type="ECO:0000256" key="10">
    <source>
        <dbReference type="ARBA" id="ARBA00023004"/>
    </source>
</evidence>
<evidence type="ECO:0000256" key="7">
    <source>
        <dbReference type="ARBA" id="ARBA00022824"/>
    </source>
</evidence>
<dbReference type="PANTHER" id="PTHR24300">
    <property type="entry name" value="CYTOCHROME P450 508A4-RELATED"/>
    <property type="match status" value="1"/>
</dbReference>
<protein>
    <submittedName>
        <fullName evidence="15">Cytochrome P450 2F2-like isoform X1</fullName>
    </submittedName>
</protein>
<dbReference type="GO" id="GO:0020037">
    <property type="term" value="F:heme binding"/>
    <property type="evidence" value="ECO:0007669"/>
    <property type="project" value="InterPro"/>
</dbReference>
<evidence type="ECO:0000256" key="5">
    <source>
        <dbReference type="ARBA" id="ARBA00022617"/>
    </source>
</evidence>
<sequence>MEIGVVMVALLAILISCLLLFRKGKGQGTGGRLPPGPRPLPIVGNLFQLDPKNPISSLLALRERYGSVYTIYLGSQPFVVLCGYQTVKEALVDQGEDFSGRSDYPALTKVTQGDGIAFSNGEKWKVLRHFAVQTLREFGMGRRSLEERIREEARCMVEELAKTKAEPINPAFLLGCAVSNIICSIIFGDRFDYEDKKFLTLVGLLNENFHLLSSSWLQLYNVFPRVISHLPGPHNRLFKNLETLRLFVLEIVKEHQETLDPNFPRDFMDCFLLKMQQEKEDPLTYFRVNSLVMTTYNLFFGGTEPISAALCYGILLLMKYPEMQAKVYEEILRVVGPHRSPSLEDRVHLPYTDAVIHEILRFADVVPLGGSRLVTRDAHFHGYVLPKGTGILPCLYSVHKDATQFRDPETFDPTHFLDQKGNFRRRDVFMPFGAGTRIGARKEARGLHLLSCFCLLLHLSGKRACLGQALARMELFLFFTTLVQRFTLQPVVPPEEINLSPMAFGLVSGPHPFTFRAIPR</sequence>
<name>A0AA97KEY7_EUBMA</name>
<dbReference type="GO" id="GO:0008392">
    <property type="term" value="F:arachidonate epoxygenase activity"/>
    <property type="evidence" value="ECO:0007669"/>
    <property type="project" value="TreeGrafter"/>
</dbReference>
<dbReference type="InterPro" id="IPR002401">
    <property type="entry name" value="Cyt_P450_E_grp-I"/>
</dbReference>
<proteinExistence type="inferred from homology"/>
<dbReference type="GeneID" id="129343135"/>
<comment type="cofactor">
    <cofactor evidence="1">
        <name>heme</name>
        <dbReference type="ChEBI" id="CHEBI:30413"/>
    </cofactor>
</comment>